<evidence type="ECO:0000259" key="1">
    <source>
        <dbReference type="Pfam" id="PF12996"/>
    </source>
</evidence>
<dbReference type="GO" id="GO:0016757">
    <property type="term" value="F:glycosyltransferase activity"/>
    <property type="evidence" value="ECO:0007669"/>
    <property type="project" value="UniProtKB-KW"/>
</dbReference>
<feature type="domain" description="Spore protein YkvP/CgeB glycosyl transferase-like" evidence="2">
    <location>
        <begin position="173"/>
        <end position="316"/>
    </location>
</feature>
<dbReference type="EC" id="2.4.-.-" evidence="3"/>
<keyword evidence="3" id="KW-0808">Transferase</keyword>
<dbReference type="Pfam" id="PF12996">
    <property type="entry name" value="DUF3880"/>
    <property type="match status" value="1"/>
</dbReference>
<protein>
    <submittedName>
        <fullName evidence="3">Glycosyltransferase</fullName>
        <ecNumber evidence="3">2.4.-.-</ecNumber>
    </submittedName>
</protein>
<gene>
    <name evidence="3" type="ORF">O9H85_14350</name>
</gene>
<evidence type="ECO:0000259" key="2">
    <source>
        <dbReference type="Pfam" id="PF13524"/>
    </source>
</evidence>
<dbReference type="Pfam" id="PF13524">
    <property type="entry name" value="Glyco_trans_1_2"/>
    <property type="match status" value="1"/>
</dbReference>
<reference evidence="3 4" key="1">
    <citation type="submission" date="2022-12" db="EMBL/GenBank/DDBJ databases">
        <title>Draft genome sequence of Paenibacillus sp. dW9.</title>
        <authorList>
            <person name="Choi E.-W."/>
            <person name="Kim D.-U."/>
        </authorList>
    </citation>
    <scope>NUCLEOTIDE SEQUENCE [LARGE SCALE GENOMIC DNA]</scope>
    <source>
        <strain evidence="4">dW9</strain>
    </source>
</reference>
<organism evidence="3 4">
    <name type="scientific">Paenibacillus gyeongsangnamensis</name>
    <dbReference type="NCBI Taxonomy" id="3388067"/>
    <lineage>
        <taxon>Bacteria</taxon>
        <taxon>Bacillati</taxon>
        <taxon>Bacillota</taxon>
        <taxon>Bacilli</taxon>
        <taxon>Bacillales</taxon>
        <taxon>Paenibacillaceae</taxon>
        <taxon>Paenibacillus</taxon>
    </lineage>
</organism>
<evidence type="ECO:0000313" key="3">
    <source>
        <dbReference type="EMBL" id="MCZ8513594.1"/>
    </source>
</evidence>
<dbReference type="Proteomes" id="UP001527882">
    <property type="component" value="Unassembled WGS sequence"/>
</dbReference>
<keyword evidence="4" id="KW-1185">Reference proteome</keyword>
<comment type="caution">
    <text evidence="3">The sequence shown here is derived from an EMBL/GenBank/DDBJ whole genome shotgun (WGS) entry which is preliminary data.</text>
</comment>
<dbReference type="EMBL" id="JAQAGZ010000008">
    <property type="protein sequence ID" value="MCZ8513594.1"/>
    <property type="molecule type" value="Genomic_DNA"/>
</dbReference>
<evidence type="ECO:0000313" key="4">
    <source>
        <dbReference type="Proteomes" id="UP001527882"/>
    </source>
</evidence>
<dbReference type="InterPro" id="IPR024542">
    <property type="entry name" value="YkvP_N"/>
</dbReference>
<proteinExistence type="predicted"/>
<sequence>MRVLFLESHPLLIHGLPNGFRDAGHQVKISGPLTSNKIPRLISTFRPDLIITLGCGPEHVLKKQEWIREHVQASGIPHVYWATEDPTHSHTFTIPYIQRVKPTFVFTICPARVKDYRELGFRAAHMDFGFHSRVHRRVKPIPKFRSSVAVVANAYPRILKTYPEHYRITSLNTLIRPLIRKRIRVDFYGRSWNKMKSFLGRTIPRSWIHGYLPYPRANKVYSSTDIIIGLQNQKTQLTQRTYEILGSGGFLLTSNTPAVRKWFKPGKDLVVSSSPKETLRLIDYYLRHPKKRRKIQNSGQRTVRKHSYMHRAKYILRVLRKNGILKQGASL</sequence>
<keyword evidence="3" id="KW-0328">Glycosyltransferase</keyword>
<dbReference type="RefSeq" id="WP_269882110.1">
    <property type="nucleotide sequence ID" value="NZ_JAQAGZ010000008.1"/>
</dbReference>
<dbReference type="InterPro" id="IPR055259">
    <property type="entry name" value="YkvP/CgeB_Glyco_trans-like"/>
</dbReference>
<dbReference type="Gene3D" id="3.40.50.2000">
    <property type="entry name" value="Glycogen Phosphorylase B"/>
    <property type="match status" value="1"/>
</dbReference>
<accession>A0ABT4Q9P0</accession>
<name>A0ABT4Q9P0_9BACL</name>
<dbReference type="SUPFAM" id="SSF53756">
    <property type="entry name" value="UDP-Glycosyltransferase/glycogen phosphorylase"/>
    <property type="match status" value="1"/>
</dbReference>
<feature type="domain" description="Spore protein YkvP N-terminal" evidence="1">
    <location>
        <begin position="3"/>
        <end position="109"/>
    </location>
</feature>